<feature type="transmembrane region" description="Helical" evidence="1">
    <location>
        <begin position="63"/>
        <end position="86"/>
    </location>
</feature>
<proteinExistence type="predicted"/>
<feature type="transmembrane region" description="Helical" evidence="1">
    <location>
        <begin position="30"/>
        <end position="51"/>
    </location>
</feature>
<evidence type="ECO:0000313" key="2">
    <source>
        <dbReference type="EMBL" id="TFK24344.1"/>
    </source>
</evidence>
<gene>
    <name evidence="2" type="ORF">FA15DRAFT_704673</name>
</gene>
<sequence>MFFLNRYWLLDAVFRYFVDNGRSPMMCRTAFISSTIFTFIGFMFSELIMFYRVYAISGRVRALGIWLIIQFGVFHVGSFIAVVAFIKSAEYQISPLPSIMPCMPVEQLSARGKEIALYALLLLSHTLILLLTLLVMIKKHRKTKSTLASVFYRDGFVYFLGLAVTSAVNIVISGTAPYNCDAMFLVPQRIIHGILASRAILHLREQSQKELPIERGRELTEIYFADEQGRTIPRLFQRRRGMIVSVALAGVLPID</sequence>
<organism evidence="2 3">
    <name type="scientific">Coprinopsis marcescibilis</name>
    <name type="common">Agaric fungus</name>
    <name type="synonym">Psathyrella marcescibilis</name>
    <dbReference type="NCBI Taxonomy" id="230819"/>
    <lineage>
        <taxon>Eukaryota</taxon>
        <taxon>Fungi</taxon>
        <taxon>Dikarya</taxon>
        <taxon>Basidiomycota</taxon>
        <taxon>Agaricomycotina</taxon>
        <taxon>Agaricomycetes</taxon>
        <taxon>Agaricomycetidae</taxon>
        <taxon>Agaricales</taxon>
        <taxon>Agaricineae</taxon>
        <taxon>Psathyrellaceae</taxon>
        <taxon>Coprinopsis</taxon>
    </lineage>
</organism>
<keyword evidence="1" id="KW-0472">Membrane</keyword>
<dbReference type="Proteomes" id="UP000307440">
    <property type="component" value="Unassembled WGS sequence"/>
</dbReference>
<feature type="transmembrane region" description="Helical" evidence="1">
    <location>
        <begin position="115"/>
        <end position="135"/>
    </location>
</feature>
<dbReference type="STRING" id="230819.A0A5C3KV69"/>
<dbReference type="EMBL" id="ML210202">
    <property type="protein sequence ID" value="TFK24344.1"/>
    <property type="molecule type" value="Genomic_DNA"/>
</dbReference>
<protein>
    <submittedName>
        <fullName evidence="2">Uncharacterized protein</fullName>
    </submittedName>
</protein>
<evidence type="ECO:0000256" key="1">
    <source>
        <dbReference type="SAM" id="Phobius"/>
    </source>
</evidence>
<name>A0A5C3KV69_COPMA</name>
<keyword evidence="3" id="KW-1185">Reference proteome</keyword>
<evidence type="ECO:0000313" key="3">
    <source>
        <dbReference type="Proteomes" id="UP000307440"/>
    </source>
</evidence>
<keyword evidence="1" id="KW-0812">Transmembrane</keyword>
<keyword evidence="1" id="KW-1133">Transmembrane helix</keyword>
<dbReference type="OrthoDB" id="3131321at2759"/>
<accession>A0A5C3KV69</accession>
<feature type="transmembrane region" description="Helical" evidence="1">
    <location>
        <begin position="156"/>
        <end position="176"/>
    </location>
</feature>
<dbReference type="AlphaFoldDB" id="A0A5C3KV69"/>
<reference evidence="2 3" key="1">
    <citation type="journal article" date="2019" name="Nat. Ecol. Evol.">
        <title>Megaphylogeny resolves global patterns of mushroom evolution.</title>
        <authorList>
            <person name="Varga T."/>
            <person name="Krizsan K."/>
            <person name="Foldi C."/>
            <person name="Dima B."/>
            <person name="Sanchez-Garcia M."/>
            <person name="Sanchez-Ramirez S."/>
            <person name="Szollosi G.J."/>
            <person name="Szarkandi J.G."/>
            <person name="Papp V."/>
            <person name="Albert L."/>
            <person name="Andreopoulos W."/>
            <person name="Angelini C."/>
            <person name="Antonin V."/>
            <person name="Barry K.W."/>
            <person name="Bougher N.L."/>
            <person name="Buchanan P."/>
            <person name="Buyck B."/>
            <person name="Bense V."/>
            <person name="Catcheside P."/>
            <person name="Chovatia M."/>
            <person name="Cooper J."/>
            <person name="Damon W."/>
            <person name="Desjardin D."/>
            <person name="Finy P."/>
            <person name="Geml J."/>
            <person name="Haridas S."/>
            <person name="Hughes K."/>
            <person name="Justo A."/>
            <person name="Karasinski D."/>
            <person name="Kautmanova I."/>
            <person name="Kiss B."/>
            <person name="Kocsube S."/>
            <person name="Kotiranta H."/>
            <person name="LaButti K.M."/>
            <person name="Lechner B.E."/>
            <person name="Liimatainen K."/>
            <person name="Lipzen A."/>
            <person name="Lukacs Z."/>
            <person name="Mihaltcheva S."/>
            <person name="Morgado L.N."/>
            <person name="Niskanen T."/>
            <person name="Noordeloos M.E."/>
            <person name="Ohm R.A."/>
            <person name="Ortiz-Santana B."/>
            <person name="Ovrebo C."/>
            <person name="Racz N."/>
            <person name="Riley R."/>
            <person name="Savchenko A."/>
            <person name="Shiryaev A."/>
            <person name="Soop K."/>
            <person name="Spirin V."/>
            <person name="Szebenyi C."/>
            <person name="Tomsovsky M."/>
            <person name="Tulloss R.E."/>
            <person name="Uehling J."/>
            <person name="Grigoriev I.V."/>
            <person name="Vagvolgyi C."/>
            <person name="Papp T."/>
            <person name="Martin F.M."/>
            <person name="Miettinen O."/>
            <person name="Hibbett D.S."/>
            <person name="Nagy L.G."/>
        </authorList>
    </citation>
    <scope>NUCLEOTIDE SEQUENCE [LARGE SCALE GENOMIC DNA]</scope>
    <source>
        <strain evidence="2 3">CBS 121175</strain>
    </source>
</reference>